<sequence>DHVPVGDGDQHHGVAVQVNAVHMHHVMHLVHQGHRRPQAPHQLAPAAQRAGGQVVLGLRPFGKQPVQSAPQVTGPVVARLGARAPAAGVPAPPPDPPRACSSVPFHRLAAHGATGCVHPPNLPRQLESRSTVVPKGLTACSGHTFWPTSSSPPIQLEQGKRPLPQRKASQNRHTFWPITRKRSLAVVSASVFCHAYCCVAVFSHLRWSQREKTATGMVTTCVKRIRTYVRV</sequence>
<reference evidence="2 3" key="1">
    <citation type="journal article" date="2017" name="BMC Genomics">
        <title>Comparative genomic and phylogenomic analyses of the Bifidobacteriaceae family.</title>
        <authorList>
            <person name="Lugli G.A."/>
            <person name="Milani C."/>
            <person name="Turroni F."/>
            <person name="Duranti S."/>
            <person name="Mancabelli L."/>
            <person name="Mangifesta M."/>
            <person name="Ferrario C."/>
            <person name="Modesto M."/>
            <person name="Mattarelli P."/>
            <person name="Jiri K."/>
            <person name="van Sinderen D."/>
            <person name="Ventura M."/>
        </authorList>
    </citation>
    <scope>NUCLEOTIDE SEQUENCE [LARGE SCALE GENOMIC DNA]</scope>
    <source>
        <strain evidence="2 3">DSM 100202</strain>
    </source>
</reference>
<gene>
    <name evidence="2" type="ORF">BHAP_0771</name>
</gene>
<keyword evidence="3" id="KW-1185">Reference proteome</keyword>
<feature type="region of interest" description="Disordered" evidence="1">
    <location>
        <begin position="151"/>
        <end position="170"/>
    </location>
</feature>
<dbReference type="EMBL" id="MWWY01000015">
    <property type="protein sequence ID" value="OZG65022.1"/>
    <property type="molecule type" value="Genomic_DNA"/>
</dbReference>
<accession>A0A261G0Q5</accession>
<organism evidence="2 3">
    <name type="scientific">Bifidobacterium hapali</name>
    <dbReference type="NCBI Taxonomy" id="1630172"/>
    <lineage>
        <taxon>Bacteria</taxon>
        <taxon>Bacillati</taxon>
        <taxon>Actinomycetota</taxon>
        <taxon>Actinomycetes</taxon>
        <taxon>Bifidobacteriales</taxon>
        <taxon>Bifidobacteriaceae</taxon>
        <taxon>Bifidobacterium</taxon>
    </lineage>
</organism>
<comment type="caution">
    <text evidence="2">The sequence shown here is derived from an EMBL/GenBank/DDBJ whole genome shotgun (WGS) entry which is preliminary data.</text>
</comment>
<evidence type="ECO:0000313" key="2">
    <source>
        <dbReference type="EMBL" id="OZG65022.1"/>
    </source>
</evidence>
<name>A0A261G0Q5_9BIFI</name>
<feature type="non-terminal residue" evidence="2">
    <location>
        <position position="1"/>
    </location>
</feature>
<dbReference type="Proteomes" id="UP000216074">
    <property type="component" value="Unassembled WGS sequence"/>
</dbReference>
<proteinExistence type="predicted"/>
<protein>
    <submittedName>
        <fullName evidence="2">Uncharacterized protein</fullName>
    </submittedName>
</protein>
<evidence type="ECO:0000256" key="1">
    <source>
        <dbReference type="SAM" id="MobiDB-lite"/>
    </source>
</evidence>
<evidence type="ECO:0000313" key="3">
    <source>
        <dbReference type="Proteomes" id="UP000216074"/>
    </source>
</evidence>
<dbReference type="AlphaFoldDB" id="A0A261G0Q5"/>